<reference evidence="12" key="1">
    <citation type="submission" date="2022-05" db="EMBL/GenBank/DDBJ databases">
        <authorList>
            <person name="Blom J."/>
        </authorList>
    </citation>
    <scope>NUCLEOTIDE SEQUENCE</scope>
    <source>
        <strain evidence="12">Type strain: CPO20170097</strain>
    </source>
</reference>
<dbReference type="PANTHER" id="PTHR34597">
    <property type="entry name" value="SLR1661 PROTEIN"/>
    <property type="match status" value="1"/>
</dbReference>
<gene>
    <name evidence="12" type="ORF">FBBNIHIM_02305</name>
</gene>
<dbReference type="InterPro" id="IPR034746">
    <property type="entry name" value="POTRA"/>
</dbReference>
<evidence type="ECO:0000256" key="1">
    <source>
        <dbReference type="ARBA" id="ARBA00004442"/>
    </source>
</evidence>
<comment type="caution">
    <text evidence="12">The sequence shown here is derived from an EMBL/GenBank/DDBJ whole genome shotgun (WGS) entry which is preliminary data.</text>
</comment>
<keyword evidence="4" id="KW-1134">Transmembrane beta strand</keyword>
<feature type="region of interest" description="Disordered" evidence="9">
    <location>
        <begin position="35"/>
        <end position="70"/>
    </location>
</feature>
<evidence type="ECO:0000256" key="9">
    <source>
        <dbReference type="SAM" id="MobiDB-lite"/>
    </source>
</evidence>
<feature type="signal peptide" evidence="10">
    <location>
        <begin position="1"/>
        <end position="23"/>
    </location>
</feature>
<evidence type="ECO:0000256" key="10">
    <source>
        <dbReference type="SAM" id="SignalP"/>
    </source>
</evidence>
<keyword evidence="10" id="KW-0732">Signal</keyword>
<keyword evidence="13" id="KW-1185">Reference proteome</keyword>
<evidence type="ECO:0000256" key="7">
    <source>
        <dbReference type="ARBA" id="ARBA00023136"/>
    </source>
</evidence>
<comment type="similarity">
    <text evidence="2">Belongs to the TPS (TC 1.B.20) family.</text>
</comment>
<evidence type="ECO:0000256" key="6">
    <source>
        <dbReference type="ARBA" id="ARBA00022927"/>
    </source>
</evidence>
<dbReference type="Gene3D" id="2.40.160.50">
    <property type="entry name" value="membrane protein fhac: a member of the omp85/tpsb transporter family"/>
    <property type="match status" value="1"/>
</dbReference>
<evidence type="ECO:0000256" key="3">
    <source>
        <dbReference type="ARBA" id="ARBA00022448"/>
    </source>
</evidence>
<dbReference type="PIRSF" id="PIRSF029745">
    <property type="entry name" value="FhaC"/>
    <property type="match status" value="1"/>
</dbReference>
<dbReference type="PANTHER" id="PTHR34597:SF3">
    <property type="entry name" value="OUTER MEMBRANE TRANSPORTER CDIB"/>
    <property type="match status" value="1"/>
</dbReference>
<dbReference type="InterPro" id="IPR051544">
    <property type="entry name" value="TPS_OM_transporter"/>
</dbReference>
<dbReference type="Gene3D" id="3.10.20.310">
    <property type="entry name" value="membrane protein fhac"/>
    <property type="match status" value="1"/>
</dbReference>
<dbReference type="Pfam" id="PF17287">
    <property type="entry name" value="POTRA_3"/>
    <property type="match status" value="1"/>
</dbReference>
<dbReference type="InterPro" id="IPR013686">
    <property type="entry name" value="Polypept-transport_assoc_ShlB"/>
</dbReference>
<evidence type="ECO:0000313" key="13">
    <source>
        <dbReference type="Proteomes" id="UP001152651"/>
    </source>
</evidence>
<feature type="chain" id="PRO_5045392085" evidence="10">
    <location>
        <begin position="24"/>
        <end position="556"/>
    </location>
</feature>
<dbReference type="InterPro" id="IPR005565">
    <property type="entry name" value="Hemolysn_activator_HlyB_C"/>
</dbReference>
<evidence type="ECO:0000256" key="5">
    <source>
        <dbReference type="ARBA" id="ARBA00022692"/>
    </source>
</evidence>
<evidence type="ECO:0000259" key="11">
    <source>
        <dbReference type="PROSITE" id="PS51779"/>
    </source>
</evidence>
<evidence type="ECO:0000256" key="8">
    <source>
        <dbReference type="ARBA" id="ARBA00023237"/>
    </source>
</evidence>
<keyword evidence="6" id="KW-0653">Protein transport</keyword>
<keyword evidence="3" id="KW-0813">Transport</keyword>
<dbReference type="Proteomes" id="UP001152651">
    <property type="component" value="Unassembled WGS sequence"/>
</dbReference>
<dbReference type="InterPro" id="IPR035251">
    <property type="entry name" value="ShlB_POTRA"/>
</dbReference>
<sequence length="556" mass="61914">MVFSPRQAAVALFFSGISFSGMTALLSPADRNSIQQQQQQLLEQNQQQRDELQRATPIPQERPSSAPADAVGPCFTLNHITLQNASLMSPQEQQKMVRPWQGRCLNIAQITQLTNQISDWYIQRGYITSRAYLTEQDLSGGELHIAVLEGRLQQIRLEGVPARTLAMTFPGLEGKPLNLRDIEQGMEQINRIRTAPVQIEILPGELPGDSIVNLTATPEFPLQASVTFDNSGQKSTGVGQISASLVGNNLLGLADKWFISGGRSSAFSHSRDAKNLAAGVSIPYGYGLFDYTYTWNDYLNVIDNAGYNWRSTGDTETHRINYSHVLFRNGDLKTGVSLGLNHRVNRNFLDGVKLESSSQEFTSLLFGLNHTQKILGGVATFNPTFSRGMPWFNATDDHLYPDQPKAQFRKWSVNASWQRGLTDKLWWLSSVYWQWSPDRLYGSERLSIGGESSVRGFKEQYISGDNGGYWRNEINYTLFTMPVLGQIGTMAALDRGWLKKDASDQYAAGTLWGGAVGLTSAGRRFSSQFTVGTPLAYPGWLSPDHLNIYYRISVAL</sequence>
<keyword evidence="7" id="KW-0472">Membrane</keyword>
<name>A0ABN8T673_9ENTR</name>
<keyword evidence="8" id="KW-0998">Cell outer membrane</keyword>
<comment type="subcellular location">
    <subcellularLocation>
        <location evidence="1">Cell outer membrane</location>
    </subcellularLocation>
</comment>
<dbReference type="InterPro" id="IPR027282">
    <property type="entry name" value="TPS"/>
</dbReference>
<evidence type="ECO:0000313" key="12">
    <source>
        <dbReference type="EMBL" id="CAH6635646.1"/>
    </source>
</evidence>
<dbReference type="Pfam" id="PF08479">
    <property type="entry name" value="POTRA_2"/>
    <property type="match status" value="1"/>
</dbReference>
<feature type="compositionally biased region" description="Low complexity" evidence="9">
    <location>
        <begin position="35"/>
        <end position="47"/>
    </location>
</feature>
<proteinExistence type="inferred from homology"/>
<dbReference type="Pfam" id="PF03865">
    <property type="entry name" value="ShlB"/>
    <property type="match status" value="1"/>
</dbReference>
<feature type="domain" description="POTRA" evidence="11">
    <location>
        <begin position="75"/>
        <end position="150"/>
    </location>
</feature>
<organism evidence="12 13">
    <name type="scientific">Pseudocitrobacter vendiensis</name>
    <dbReference type="NCBI Taxonomy" id="2488306"/>
    <lineage>
        <taxon>Bacteria</taxon>
        <taxon>Pseudomonadati</taxon>
        <taxon>Pseudomonadota</taxon>
        <taxon>Gammaproteobacteria</taxon>
        <taxon>Enterobacterales</taxon>
        <taxon>Enterobacteriaceae</taxon>
        <taxon>Pseudocitrobacter</taxon>
    </lineage>
</organism>
<accession>A0ABN8T673</accession>
<evidence type="ECO:0000256" key="2">
    <source>
        <dbReference type="ARBA" id="ARBA00009055"/>
    </source>
</evidence>
<evidence type="ECO:0000256" key="4">
    <source>
        <dbReference type="ARBA" id="ARBA00022452"/>
    </source>
</evidence>
<dbReference type="PROSITE" id="PS51779">
    <property type="entry name" value="POTRA"/>
    <property type="match status" value="1"/>
</dbReference>
<protein>
    <submittedName>
        <fullName evidence="12">ShlB/FhaC/HecB family hemolysin secretion/activation protein</fullName>
    </submittedName>
</protein>
<keyword evidence="5" id="KW-0812">Transmembrane</keyword>
<dbReference type="EMBL" id="CALSBS010000001">
    <property type="protein sequence ID" value="CAH6635646.1"/>
    <property type="molecule type" value="Genomic_DNA"/>
</dbReference>